<dbReference type="Pfam" id="PF05536">
    <property type="entry name" value="Neurochondrin"/>
    <property type="match status" value="1"/>
</dbReference>
<proteinExistence type="predicted"/>
<dbReference type="InterPro" id="IPR008709">
    <property type="entry name" value="Neurochondrin"/>
</dbReference>
<keyword evidence="2" id="KW-1185">Reference proteome</keyword>
<gene>
    <name evidence="1" type="ORF">ACH5RR_040048</name>
</gene>
<dbReference type="PANTHER" id="PTHR13109:SF7">
    <property type="entry name" value="NEUROCHONDRIN"/>
    <property type="match status" value="1"/>
</dbReference>
<name>A0ABD2XRE5_9GENT</name>
<organism evidence="1 2">
    <name type="scientific">Cinchona calisaya</name>
    <dbReference type="NCBI Taxonomy" id="153742"/>
    <lineage>
        <taxon>Eukaryota</taxon>
        <taxon>Viridiplantae</taxon>
        <taxon>Streptophyta</taxon>
        <taxon>Embryophyta</taxon>
        <taxon>Tracheophyta</taxon>
        <taxon>Spermatophyta</taxon>
        <taxon>Magnoliopsida</taxon>
        <taxon>eudicotyledons</taxon>
        <taxon>Gunneridae</taxon>
        <taxon>Pentapetalae</taxon>
        <taxon>asterids</taxon>
        <taxon>lamiids</taxon>
        <taxon>Gentianales</taxon>
        <taxon>Rubiaceae</taxon>
        <taxon>Cinchonoideae</taxon>
        <taxon>Cinchoneae</taxon>
        <taxon>Cinchona</taxon>
    </lineage>
</organism>
<dbReference type="PANTHER" id="PTHR13109">
    <property type="entry name" value="NEUROCHONDRIN"/>
    <property type="match status" value="1"/>
</dbReference>
<dbReference type="EMBL" id="JBJUIK010000017">
    <property type="protein sequence ID" value="KAL3497316.1"/>
    <property type="molecule type" value="Genomic_DNA"/>
</dbReference>
<sequence>MKASGEPSQSKRPFPSNILADCLKLLNGERDEERLAGLLLVTQFCDKDDYSTIRRLYQAVGPKFLLRLLRTGMGIEGGGSENRDAYLQLATAVLAAFCRVPEIATSKDMLPTMPLILEVMSKESRFPVVEDCYEFIFLVSNAHEEGVRALYESGGIQLIASQISRLPDGSHVMELAMRLVQLMMIKLPAEKVLVDHPPELATLVVAITRQFALLHSALKFELLHLLSAILSSVYSGPVHEALRSMENSLWSTNMRVGIVAILHNRVAPAEKFQALALAECTMSIVGEEWLIGPVKLPDVQDPIPADRCILLVLESSRVEIAVLLNELAYLRDEASKSSSTNAETIPVKLRNLGIAFALVEKVIKLVSKFGEDDESHTRAIISDSTLTKIISGLNETIGIVLEYLQDAKDHGQNKGDDLLASVRVIGSYLAETPNACREKVKELLSYMLSIQGGDEPGPFHSICFLLPMLCQITMKTDGCKLLASSEAFKAVIEYLISLIGPSSHMVEDKNSVFLACDTILNFLLKREQVRVNLQDASFVKLLIALSHWTDGIGDLGIIMMASSVCSLILDSTSEEALLCRPDFNNDDLNRLSQLIKKSLTMCGKGMMSDDAEEQADLHQIVTAGYSLWVDRFPSIKEVIER</sequence>
<evidence type="ECO:0000313" key="2">
    <source>
        <dbReference type="Proteomes" id="UP001630127"/>
    </source>
</evidence>
<comment type="caution">
    <text evidence="1">The sequence shown here is derived from an EMBL/GenBank/DDBJ whole genome shotgun (WGS) entry which is preliminary data.</text>
</comment>
<protein>
    <recommendedName>
        <fullName evidence="3">Neurochondrin</fullName>
    </recommendedName>
</protein>
<evidence type="ECO:0008006" key="3">
    <source>
        <dbReference type="Google" id="ProtNLM"/>
    </source>
</evidence>
<dbReference type="AlphaFoldDB" id="A0ABD2XRE5"/>
<dbReference type="Proteomes" id="UP001630127">
    <property type="component" value="Unassembled WGS sequence"/>
</dbReference>
<evidence type="ECO:0000313" key="1">
    <source>
        <dbReference type="EMBL" id="KAL3497316.1"/>
    </source>
</evidence>
<dbReference type="InterPro" id="IPR016024">
    <property type="entry name" value="ARM-type_fold"/>
</dbReference>
<dbReference type="InterPro" id="IPR011989">
    <property type="entry name" value="ARM-like"/>
</dbReference>
<dbReference type="SUPFAM" id="SSF48371">
    <property type="entry name" value="ARM repeat"/>
    <property type="match status" value="1"/>
</dbReference>
<accession>A0ABD2XRE5</accession>
<reference evidence="1 2" key="1">
    <citation type="submission" date="2024-11" db="EMBL/GenBank/DDBJ databases">
        <title>A near-complete genome assembly of Cinchona calisaya.</title>
        <authorList>
            <person name="Lian D.C."/>
            <person name="Zhao X.W."/>
            <person name="Wei L."/>
        </authorList>
    </citation>
    <scope>NUCLEOTIDE SEQUENCE [LARGE SCALE GENOMIC DNA]</scope>
    <source>
        <tissue evidence="1">Nenye</tissue>
    </source>
</reference>
<dbReference type="Gene3D" id="1.25.10.10">
    <property type="entry name" value="Leucine-rich Repeat Variant"/>
    <property type="match status" value="1"/>
</dbReference>